<evidence type="ECO:0000313" key="2">
    <source>
        <dbReference type="Proteomes" id="UP000646523"/>
    </source>
</evidence>
<dbReference type="SUPFAM" id="SSF82607">
    <property type="entry name" value="YbaB-like"/>
    <property type="match status" value="1"/>
</dbReference>
<keyword evidence="2" id="KW-1185">Reference proteome</keyword>
<dbReference type="EMBL" id="BMNH01000001">
    <property type="protein sequence ID" value="GGO60808.1"/>
    <property type="molecule type" value="Genomic_DNA"/>
</dbReference>
<reference evidence="1" key="1">
    <citation type="journal article" date="2014" name="Int. J. Syst. Evol. Microbiol.">
        <title>Complete genome sequence of Corynebacterium casei LMG S-19264T (=DSM 44701T), isolated from a smear-ripened cheese.</title>
        <authorList>
            <consortium name="US DOE Joint Genome Institute (JGI-PGF)"/>
            <person name="Walter F."/>
            <person name="Albersmeier A."/>
            <person name="Kalinowski J."/>
            <person name="Ruckert C."/>
        </authorList>
    </citation>
    <scope>NUCLEOTIDE SEQUENCE</scope>
    <source>
        <strain evidence="1">CGMCC 4.7368</strain>
    </source>
</reference>
<evidence type="ECO:0000313" key="1">
    <source>
        <dbReference type="EMBL" id="GGO60808.1"/>
    </source>
</evidence>
<dbReference type="Proteomes" id="UP000646523">
    <property type="component" value="Unassembled WGS sequence"/>
</dbReference>
<protein>
    <recommendedName>
        <fullName evidence="3">YbaB/EbfC family DNA-binding protein</fullName>
    </recommendedName>
</protein>
<reference evidence="1" key="2">
    <citation type="submission" date="2020-09" db="EMBL/GenBank/DDBJ databases">
        <authorList>
            <person name="Sun Q."/>
            <person name="Zhou Y."/>
        </authorList>
    </citation>
    <scope>NUCLEOTIDE SEQUENCE</scope>
    <source>
        <strain evidence="1">CGMCC 4.7368</strain>
    </source>
</reference>
<sequence length="143" mass="15791">MDFEQALGLDPERLAADADHLFEQLRHLPGGAETVACAESVNGWVRVEYGCTSGVREVRLDPRAMRMDSQTLAETLRDLIHQARTQAETEERGRAEAVLGAGKGLLTDRRLVADRLRHATGALQENLEHAAATIDRVRALLRP</sequence>
<organism evidence="1 2">
    <name type="scientific">Nonomuraea cavernae</name>
    <dbReference type="NCBI Taxonomy" id="2045107"/>
    <lineage>
        <taxon>Bacteria</taxon>
        <taxon>Bacillati</taxon>
        <taxon>Actinomycetota</taxon>
        <taxon>Actinomycetes</taxon>
        <taxon>Streptosporangiales</taxon>
        <taxon>Streptosporangiaceae</taxon>
        <taxon>Nonomuraea</taxon>
    </lineage>
</organism>
<dbReference type="Gene3D" id="3.30.1310.10">
    <property type="entry name" value="Nucleoid-associated protein YbaB-like domain"/>
    <property type="match status" value="1"/>
</dbReference>
<proteinExistence type="predicted"/>
<comment type="caution">
    <text evidence="1">The sequence shown here is derived from an EMBL/GenBank/DDBJ whole genome shotgun (WGS) entry which is preliminary data.</text>
</comment>
<dbReference type="InterPro" id="IPR036894">
    <property type="entry name" value="YbaB-like_sf"/>
</dbReference>
<dbReference type="AlphaFoldDB" id="A0A917YNN4"/>
<evidence type="ECO:0008006" key="3">
    <source>
        <dbReference type="Google" id="ProtNLM"/>
    </source>
</evidence>
<accession>A0A917YNN4</accession>
<dbReference type="RefSeq" id="WP_189121978.1">
    <property type="nucleotide sequence ID" value="NZ_BMNH01000001.1"/>
</dbReference>
<gene>
    <name evidence="1" type="ORF">GCM10012289_01550</name>
</gene>
<name>A0A917YNN4_9ACTN</name>